<evidence type="ECO:0000256" key="10">
    <source>
        <dbReference type="RuleBase" id="RU365011"/>
    </source>
</evidence>
<evidence type="ECO:0000256" key="11">
    <source>
        <dbReference type="SAM" id="MobiDB-lite"/>
    </source>
</evidence>
<dbReference type="InParanoid" id="A0A163K8F9"/>
<feature type="transmembrane region" description="Helical" evidence="10">
    <location>
        <begin position="1005"/>
        <end position="1023"/>
    </location>
</feature>
<feature type="transmembrane region" description="Helical" evidence="10">
    <location>
        <begin position="1059"/>
        <end position="1083"/>
    </location>
</feature>
<protein>
    <recommendedName>
        <fullName evidence="10">GPI inositol-deacylase</fullName>
        <ecNumber evidence="10">3.1.-.-</ecNumber>
    </recommendedName>
</protein>
<sequence>MPDNSCPSEGGQQVDTYLGNAKRYQGSATSSVTTAQLTTAPNNPPLAMATATTNSTLTTDIPENNDLYRRNGNTHHSPPLSAPTLKMEPEVEPHGNATFSSATLPKWYQLSTWWILILMAIMVASIGSLVIILDSFTHHQKDTIGCRESYMRPLYVKQDGFDSEMTRFAEKYALYLYREKGVDLSEQPIGIPVLFIPGHAGSYKQIRSIAAESSYYYYQKYARNVDTWDQGMRNLDFFTVDFNEEFSALHGQSLLEQAEYLNDAIDYILKLYPLTRKWGPQQNNHLPDPTSVIIVGHSMGGIVARAMFTLHNYQPGTINTVITLSTPHILPPAPFDWKISKIYDDIHMFWKGAYGAHQEQHHLQHQQHLTTTTAPITATVNASDILKDVILISITGGNLDSMVCSDSANVGTFLPSTHGFTVFSTAIPHVWTGTDHISILSCNQLVKVLSKSLLNIVDARRGSQTKLIDERIKVMEKAFLPGLEGRRGDGSDLELGELTFHDLLPNQSRFLLPGQRLILDNNDEHDRGREMVFLPVYEEHADALAILTSFPMGKHEPFDLHLCNKLETHVKGTARVGCRAATNGIVVPVPASTARDSNPASGNTFMFASITFEEMHGYEYLAVVDRRGYGDFGGDKFFMAEPYSFDINTRVIEKSMLDIALGGIRMDLSPALFSTIRIPAIESSMLAYHLNINSPRCLSSHFTPLLRQSISSMHESKFYVNIADERDQIDVSVHGRTAFSTVSPPIRPHYSYQQQNQPQYNGLDISVWTDPSCNQPVRLELTIDWYGSLGRVGFRNGIMLSSFAFIVVMLVWVTQIKCYFSTGVYPHFGQGMVFCLRVTFPITAILLTAASVYQGWTEAEAYQLLDDDRLFGQWWKRYVPDTFSYSNEIKSSMAIVWNDVLAGRTDLFFWWLPLCGFFISIGVVCFLWLVVALLIRVSAALVSLCIRYCPPSLRWRSVSRSSVQPQPQPQPQLHHRIGFSDHGLFWFIPNDCNSDSDRQRMERRIITTLLLFSLVATCIPYQFVFLVAFLVHIITCVRSLMKLWTALPSQELKRTNRYHYLQSILLLFITLLPFNAPILVVWIRNLSVHWFVPFSSDHSVFAIAPFMIFVETLTSHEMMLPRTTSR</sequence>
<keyword evidence="3 10" id="KW-0813">Transport</keyword>
<evidence type="ECO:0000313" key="14">
    <source>
        <dbReference type="EMBL" id="SAM05183.1"/>
    </source>
</evidence>
<keyword evidence="7 10" id="KW-0653">Protein transport</keyword>
<evidence type="ECO:0000256" key="3">
    <source>
        <dbReference type="ARBA" id="ARBA00022448"/>
    </source>
</evidence>
<accession>A0A163K8F9</accession>
<dbReference type="STRING" id="4829.A0A163K8F9"/>
<dbReference type="PANTHER" id="PTHR15495:SF7">
    <property type="entry name" value="GPI INOSITOL-DEACYLASE"/>
    <property type="match status" value="1"/>
</dbReference>
<evidence type="ECO:0000259" key="12">
    <source>
        <dbReference type="Pfam" id="PF07819"/>
    </source>
</evidence>
<dbReference type="AlphaFoldDB" id="A0A163K8F9"/>
<evidence type="ECO:0000313" key="15">
    <source>
        <dbReference type="Proteomes" id="UP000078561"/>
    </source>
</evidence>
<dbReference type="GO" id="GO:0006888">
    <property type="term" value="P:endoplasmic reticulum to Golgi vesicle-mediated transport"/>
    <property type="evidence" value="ECO:0007669"/>
    <property type="project" value="TreeGrafter"/>
</dbReference>
<evidence type="ECO:0000256" key="2">
    <source>
        <dbReference type="ARBA" id="ARBA00006931"/>
    </source>
</evidence>
<dbReference type="Pfam" id="PF07819">
    <property type="entry name" value="PGAP1"/>
    <property type="match status" value="1"/>
</dbReference>
<dbReference type="OrthoDB" id="348976at2759"/>
<evidence type="ECO:0000256" key="5">
    <source>
        <dbReference type="ARBA" id="ARBA00022801"/>
    </source>
</evidence>
<feature type="transmembrane region" description="Helical" evidence="10">
    <location>
        <begin position="832"/>
        <end position="856"/>
    </location>
</feature>
<feature type="transmembrane region" description="Helical" evidence="10">
    <location>
        <begin position="113"/>
        <end position="133"/>
    </location>
</feature>
<keyword evidence="15" id="KW-1185">Reference proteome</keyword>
<evidence type="ECO:0000256" key="1">
    <source>
        <dbReference type="ARBA" id="ARBA00004477"/>
    </source>
</evidence>
<dbReference type="OMA" id="ASANTHK"/>
<evidence type="ECO:0000256" key="7">
    <source>
        <dbReference type="ARBA" id="ARBA00022927"/>
    </source>
</evidence>
<keyword evidence="6 10" id="KW-0256">Endoplasmic reticulum</keyword>
<comment type="subcellular location">
    <subcellularLocation>
        <location evidence="1">Endoplasmic reticulum membrane</location>
        <topology evidence="1">Multi-pass membrane protein</topology>
    </subcellularLocation>
</comment>
<evidence type="ECO:0000256" key="4">
    <source>
        <dbReference type="ARBA" id="ARBA00022692"/>
    </source>
</evidence>
<dbReference type="SUPFAM" id="SSF53474">
    <property type="entry name" value="alpha/beta-Hydrolases"/>
    <property type="match status" value="1"/>
</dbReference>
<feature type="transmembrane region" description="Helical" evidence="10">
    <location>
        <begin position="1089"/>
        <end position="1110"/>
    </location>
</feature>
<dbReference type="PANTHER" id="PTHR15495">
    <property type="entry name" value="NEGATIVE REGULATOR OF VESICLE FORMATION-RELATED"/>
    <property type="match status" value="1"/>
</dbReference>
<dbReference type="GO" id="GO:0006505">
    <property type="term" value="P:GPI anchor metabolic process"/>
    <property type="evidence" value="ECO:0007669"/>
    <property type="project" value="TreeGrafter"/>
</dbReference>
<dbReference type="GO" id="GO:0015031">
    <property type="term" value="P:protein transport"/>
    <property type="evidence" value="ECO:0007669"/>
    <property type="project" value="UniProtKB-KW"/>
</dbReference>
<feature type="domain" description="GPI inositol-deacylase PGAP1-like alpha/beta" evidence="12">
    <location>
        <begin position="189"/>
        <end position="455"/>
    </location>
</feature>
<name>A0A163K8F9_ABSGL</name>
<dbReference type="Gene3D" id="3.40.50.1820">
    <property type="entry name" value="alpha/beta hydrolase"/>
    <property type="match status" value="1"/>
</dbReference>
<dbReference type="GO" id="GO:0005789">
    <property type="term" value="C:endoplasmic reticulum membrane"/>
    <property type="evidence" value="ECO:0007669"/>
    <property type="project" value="UniProtKB-SubCell"/>
</dbReference>
<organism evidence="14">
    <name type="scientific">Absidia glauca</name>
    <name type="common">Pin mould</name>
    <dbReference type="NCBI Taxonomy" id="4829"/>
    <lineage>
        <taxon>Eukaryota</taxon>
        <taxon>Fungi</taxon>
        <taxon>Fungi incertae sedis</taxon>
        <taxon>Mucoromycota</taxon>
        <taxon>Mucoromycotina</taxon>
        <taxon>Mucoromycetes</taxon>
        <taxon>Mucorales</taxon>
        <taxon>Cunninghamellaceae</taxon>
        <taxon>Absidia</taxon>
    </lineage>
</organism>
<evidence type="ECO:0000259" key="13">
    <source>
        <dbReference type="Pfam" id="PF25140"/>
    </source>
</evidence>
<dbReference type="InterPro" id="IPR056824">
    <property type="entry name" value="PGAP1_TMD"/>
</dbReference>
<feature type="transmembrane region" description="Helical" evidence="10">
    <location>
        <begin position="798"/>
        <end position="820"/>
    </location>
</feature>
<dbReference type="EMBL" id="LT554433">
    <property type="protein sequence ID" value="SAM05183.1"/>
    <property type="molecule type" value="Genomic_DNA"/>
</dbReference>
<keyword evidence="9 10" id="KW-0472">Membrane</keyword>
<dbReference type="Proteomes" id="UP000078561">
    <property type="component" value="Unassembled WGS sequence"/>
</dbReference>
<dbReference type="EC" id="3.1.-.-" evidence="10"/>
<feature type="domain" description="GPI inositol-deacylase transmembrane" evidence="13">
    <location>
        <begin position="799"/>
        <end position="1125"/>
    </location>
</feature>
<dbReference type="GO" id="GO:0050185">
    <property type="term" value="F:phosphatidylinositol deacylase activity"/>
    <property type="evidence" value="ECO:0007669"/>
    <property type="project" value="TreeGrafter"/>
</dbReference>
<keyword evidence="4 10" id="KW-0812">Transmembrane</keyword>
<keyword evidence="5 10" id="KW-0378">Hydrolase</keyword>
<comment type="similarity">
    <text evidence="2 10">Belongs to the GPI inositol-deacylase family.</text>
</comment>
<comment type="function">
    <text evidence="10">Involved in inositol deacylation of GPI-anchored proteins which plays important roles in the quality control and ER-associated degradation of GPI-anchored proteins.</text>
</comment>
<dbReference type="InterPro" id="IPR039529">
    <property type="entry name" value="PGAP1/BST1"/>
</dbReference>
<evidence type="ECO:0000256" key="8">
    <source>
        <dbReference type="ARBA" id="ARBA00022989"/>
    </source>
</evidence>
<feature type="region of interest" description="Disordered" evidence="11">
    <location>
        <begin position="53"/>
        <end position="80"/>
    </location>
</feature>
<evidence type="ECO:0000256" key="6">
    <source>
        <dbReference type="ARBA" id="ARBA00022824"/>
    </source>
</evidence>
<feature type="transmembrane region" description="Helical" evidence="10">
    <location>
        <begin position="908"/>
        <end position="935"/>
    </location>
</feature>
<evidence type="ECO:0000256" key="9">
    <source>
        <dbReference type="ARBA" id="ARBA00023136"/>
    </source>
</evidence>
<dbReference type="InterPro" id="IPR012908">
    <property type="entry name" value="PGAP1-ab_dom-like"/>
</dbReference>
<proteinExistence type="inferred from homology"/>
<dbReference type="FunCoup" id="A0A163K8F9">
    <property type="interactions" value="238"/>
</dbReference>
<keyword evidence="8 10" id="KW-1133">Transmembrane helix</keyword>
<reference evidence="14" key="1">
    <citation type="submission" date="2016-04" db="EMBL/GenBank/DDBJ databases">
        <authorList>
            <person name="Evans L.H."/>
            <person name="Alamgir A."/>
            <person name="Owens N."/>
            <person name="Weber N.D."/>
            <person name="Virtaneva K."/>
            <person name="Barbian K."/>
            <person name="Babar A."/>
            <person name="Rosenke K."/>
        </authorList>
    </citation>
    <scope>NUCLEOTIDE SEQUENCE [LARGE SCALE GENOMIC DNA]</scope>
    <source>
        <strain evidence="14">CBS 101.48</strain>
    </source>
</reference>
<dbReference type="Pfam" id="PF25140">
    <property type="entry name" value="PGAP1_TMD"/>
    <property type="match status" value="1"/>
</dbReference>
<gene>
    <name evidence="14" type="primary">ABSGL_11052.1 scaffold 12129</name>
</gene>
<dbReference type="InterPro" id="IPR029058">
    <property type="entry name" value="AB_hydrolase_fold"/>
</dbReference>